<feature type="signal peptide" evidence="11">
    <location>
        <begin position="1"/>
        <end position="16"/>
    </location>
</feature>
<dbReference type="SMART" id="SM00020">
    <property type="entry name" value="Tryp_SPc"/>
    <property type="match status" value="1"/>
</dbReference>
<feature type="domain" description="Peptidase S1" evidence="12">
    <location>
        <begin position="56"/>
        <end position="308"/>
    </location>
</feature>
<dbReference type="SUPFAM" id="SSF50494">
    <property type="entry name" value="Trypsin-like serine proteases"/>
    <property type="match status" value="1"/>
</dbReference>
<dbReference type="PROSITE" id="PS00134">
    <property type="entry name" value="TRYPSIN_HIS"/>
    <property type="match status" value="1"/>
</dbReference>
<evidence type="ECO:0000259" key="12">
    <source>
        <dbReference type="PROSITE" id="PS50240"/>
    </source>
</evidence>
<accession>A0A653CJ93</accession>
<evidence type="ECO:0000256" key="7">
    <source>
        <dbReference type="ARBA" id="ARBA00023145"/>
    </source>
</evidence>
<dbReference type="PROSITE" id="PS00135">
    <property type="entry name" value="TRYPSIN_SER"/>
    <property type="match status" value="1"/>
</dbReference>
<keyword evidence="4 11" id="KW-0732">Signal</keyword>
<reference evidence="13 14" key="1">
    <citation type="submission" date="2019-01" db="EMBL/GenBank/DDBJ databases">
        <authorList>
            <person name="Sayadi A."/>
        </authorList>
    </citation>
    <scope>NUCLEOTIDE SEQUENCE [LARGE SCALE GENOMIC DNA]</scope>
</reference>
<evidence type="ECO:0000313" key="13">
    <source>
        <dbReference type="EMBL" id="VEN47988.1"/>
    </source>
</evidence>
<dbReference type="PANTHER" id="PTHR24256">
    <property type="entry name" value="TRYPTASE-RELATED"/>
    <property type="match status" value="1"/>
</dbReference>
<evidence type="ECO:0000256" key="2">
    <source>
        <dbReference type="ARBA" id="ARBA00022525"/>
    </source>
</evidence>
<dbReference type="EMBL" id="CAACVG010007997">
    <property type="protein sequence ID" value="VEN47988.1"/>
    <property type="molecule type" value="Genomic_DNA"/>
</dbReference>
<comment type="similarity">
    <text evidence="9">Belongs to the peptidase S1 family. CLIP subfamily.</text>
</comment>
<proteinExistence type="inferred from homology"/>
<gene>
    <name evidence="13" type="ORF">CALMAC_LOCUS9599</name>
</gene>
<dbReference type="Gene3D" id="2.40.10.10">
    <property type="entry name" value="Trypsin-like serine proteases"/>
    <property type="match status" value="2"/>
</dbReference>
<dbReference type="CDD" id="cd00190">
    <property type="entry name" value="Tryp_SPc"/>
    <property type="match status" value="1"/>
</dbReference>
<dbReference type="InterPro" id="IPR043504">
    <property type="entry name" value="Peptidase_S1_PA_chymotrypsin"/>
</dbReference>
<keyword evidence="3 10" id="KW-0645">Protease</keyword>
<comment type="subcellular location">
    <subcellularLocation>
        <location evidence="1">Secreted</location>
    </subcellularLocation>
</comment>
<dbReference type="PROSITE" id="PS50240">
    <property type="entry name" value="TRYPSIN_DOM"/>
    <property type="match status" value="1"/>
</dbReference>
<organism evidence="13 14">
    <name type="scientific">Callosobruchus maculatus</name>
    <name type="common">Southern cowpea weevil</name>
    <name type="synonym">Pulse bruchid</name>
    <dbReference type="NCBI Taxonomy" id="64391"/>
    <lineage>
        <taxon>Eukaryota</taxon>
        <taxon>Metazoa</taxon>
        <taxon>Ecdysozoa</taxon>
        <taxon>Arthropoda</taxon>
        <taxon>Hexapoda</taxon>
        <taxon>Insecta</taxon>
        <taxon>Pterygota</taxon>
        <taxon>Neoptera</taxon>
        <taxon>Endopterygota</taxon>
        <taxon>Coleoptera</taxon>
        <taxon>Polyphaga</taxon>
        <taxon>Cucujiformia</taxon>
        <taxon>Chrysomeloidea</taxon>
        <taxon>Chrysomelidae</taxon>
        <taxon>Bruchinae</taxon>
        <taxon>Bruchini</taxon>
        <taxon>Callosobruchus</taxon>
    </lineage>
</organism>
<keyword evidence="6 10" id="KW-0720">Serine protease</keyword>
<keyword evidence="2" id="KW-0964">Secreted</keyword>
<evidence type="ECO:0000256" key="1">
    <source>
        <dbReference type="ARBA" id="ARBA00004613"/>
    </source>
</evidence>
<dbReference type="PRINTS" id="PR00722">
    <property type="entry name" value="CHYMOTRYPSIN"/>
</dbReference>
<evidence type="ECO:0000256" key="3">
    <source>
        <dbReference type="ARBA" id="ARBA00022670"/>
    </source>
</evidence>
<dbReference type="Proteomes" id="UP000410492">
    <property type="component" value="Unassembled WGS sequence"/>
</dbReference>
<evidence type="ECO:0000256" key="8">
    <source>
        <dbReference type="ARBA" id="ARBA00023157"/>
    </source>
</evidence>
<keyword evidence="7" id="KW-0865">Zymogen</keyword>
<keyword evidence="5 10" id="KW-0378">Hydrolase</keyword>
<dbReference type="InterPro" id="IPR018114">
    <property type="entry name" value="TRYPSIN_HIS"/>
</dbReference>
<keyword evidence="14" id="KW-1185">Reference proteome</keyword>
<evidence type="ECO:0000256" key="11">
    <source>
        <dbReference type="SAM" id="SignalP"/>
    </source>
</evidence>
<dbReference type="InterPro" id="IPR009003">
    <property type="entry name" value="Peptidase_S1_PA"/>
</dbReference>
<dbReference type="AlphaFoldDB" id="A0A653CJ93"/>
<dbReference type="FunFam" id="2.40.10.10:FF:000146">
    <property type="entry name" value="Serine protease 53"/>
    <property type="match status" value="1"/>
</dbReference>
<feature type="chain" id="PRO_5024808961" description="Peptidase S1 domain-containing protein" evidence="11">
    <location>
        <begin position="17"/>
        <end position="310"/>
    </location>
</feature>
<protein>
    <recommendedName>
        <fullName evidence="12">Peptidase S1 domain-containing protein</fullName>
    </recommendedName>
</protein>
<evidence type="ECO:0000313" key="14">
    <source>
        <dbReference type="Proteomes" id="UP000410492"/>
    </source>
</evidence>
<evidence type="ECO:0000256" key="4">
    <source>
        <dbReference type="ARBA" id="ARBA00022729"/>
    </source>
</evidence>
<name>A0A653CJ93_CALMS</name>
<dbReference type="InterPro" id="IPR051487">
    <property type="entry name" value="Ser/Thr_Proteases_Immune/Dev"/>
</dbReference>
<dbReference type="GO" id="GO:0006508">
    <property type="term" value="P:proteolysis"/>
    <property type="evidence" value="ECO:0007669"/>
    <property type="project" value="UniProtKB-KW"/>
</dbReference>
<dbReference type="GO" id="GO:0005576">
    <property type="term" value="C:extracellular region"/>
    <property type="evidence" value="ECO:0007669"/>
    <property type="project" value="UniProtKB-SubCell"/>
</dbReference>
<evidence type="ECO:0000256" key="9">
    <source>
        <dbReference type="ARBA" id="ARBA00024195"/>
    </source>
</evidence>
<keyword evidence="8" id="KW-1015">Disulfide bond</keyword>
<evidence type="ECO:0000256" key="10">
    <source>
        <dbReference type="RuleBase" id="RU363034"/>
    </source>
</evidence>
<sequence>MWRYSYFRIFFVIVWAYLEFSKQYCSCLDASLDNHKGWKQLPSTDRCGETRFNRRIVGGEIAALGQFPWMARLGYKQKRDREFKFSCGGALINRNTVVTAAHCITGKNRKELKIIRLGENNAEKPIDCEGNVCAPEPQDFKPKNILPHANFSSRSYQNDIGLIRLRRNAVFHDFVQPICLPRADFLGPSFDLVGKVETAGWGTINPSRLEMPSKLYHVTLEMRDLDMCRKVYTEYKIDESQYCVGVGKGKDTCRGDSGGPMMQLVNKNDASRYFLFGIVSFGEEICGHDSAVYANVIHYMKWILDNLSQM</sequence>
<dbReference type="GO" id="GO:0004252">
    <property type="term" value="F:serine-type endopeptidase activity"/>
    <property type="evidence" value="ECO:0007669"/>
    <property type="project" value="InterPro"/>
</dbReference>
<evidence type="ECO:0000256" key="5">
    <source>
        <dbReference type="ARBA" id="ARBA00022801"/>
    </source>
</evidence>
<dbReference type="InterPro" id="IPR001314">
    <property type="entry name" value="Peptidase_S1A"/>
</dbReference>
<dbReference type="Pfam" id="PF00089">
    <property type="entry name" value="Trypsin"/>
    <property type="match status" value="1"/>
</dbReference>
<dbReference type="InterPro" id="IPR033116">
    <property type="entry name" value="TRYPSIN_SER"/>
</dbReference>
<dbReference type="InterPro" id="IPR001254">
    <property type="entry name" value="Trypsin_dom"/>
</dbReference>
<evidence type="ECO:0000256" key="6">
    <source>
        <dbReference type="ARBA" id="ARBA00022825"/>
    </source>
</evidence>
<dbReference type="OrthoDB" id="547031at2759"/>